<evidence type="ECO:0000313" key="2">
    <source>
        <dbReference type="EMBL" id="MBB1061503.1"/>
    </source>
</evidence>
<name>A0A7W3TNC1_9GAMM</name>
<dbReference type="InterPro" id="IPR021724">
    <property type="entry name" value="DUF3297"/>
</dbReference>
<dbReference type="AlphaFoldDB" id="A0A7W3TNC1"/>
<feature type="compositionally biased region" description="Basic and acidic residues" evidence="1">
    <location>
        <begin position="9"/>
        <end position="24"/>
    </location>
</feature>
<gene>
    <name evidence="2" type="ORF">H4F98_13090</name>
</gene>
<evidence type="ECO:0000313" key="3">
    <source>
        <dbReference type="Proteomes" id="UP000523196"/>
    </source>
</evidence>
<comment type="caution">
    <text evidence="2">The sequence shown here is derived from an EMBL/GenBank/DDBJ whole genome shotgun (WGS) entry which is preliminary data.</text>
</comment>
<sequence>MSDTPTDSPPDRLSNDPRSPFHDETLLERGIGIRFNGIERHNVEEYCISEGWVRMAMGKSLDRRGQPITVKAKGTVEAWFLLPPDASENAPD</sequence>
<organism evidence="2 3">
    <name type="scientific">Marilutibacter spongiae</name>
    <dbReference type="NCBI Taxonomy" id="2025720"/>
    <lineage>
        <taxon>Bacteria</taxon>
        <taxon>Pseudomonadati</taxon>
        <taxon>Pseudomonadota</taxon>
        <taxon>Gammaproteobacteria</taxon>
        <taxon>Lysobacterales</taxon>
        <taxon>Lysobacteraceae</taxon>
        <taxon>Marilutibacter</taxon>
    </lineage>
</organism>
<dbReference type="RefSeq" id="WP_182688282.1">
    <property type="nucleotide sequence ID" value="NZ_JACHTF010000015.1"/>
</dbReference>
<accession>A0A7W3TNC1</accession>
<evidence type="ECO:0000256" key="1">
    <source>
        <dbReference type="SAM" id="MobiDB-lite"/>
    </source>
</evidence>
<dbReference type="Pfam" id="PF11730">
    <property type="entry name" value="DUF3297"/>
    <property type="match status" value="1"/>
</dbReference>
<proteinExistence type="predicted"/>
<protein>
    <submittedName>
        <fullName evidence="2">DUF3297 family protein</fullName>
    </submittedName>
</protein>
<keyword evidence="3" id="KW-1185">Reference proteome</keyword>
<dbReference type="Proteomes" id="UP000523196">
    <property type="component" value="Unassembled WGS sequence"/>
</dbReference>
<reference evidence="2 3" key="1">
    <citation type="submission" date="2020-08" db="EMBL/GenBank/DDBJ databases">
        <authorList>
            <person name="Xu S."/>
            <person name="Li A."/>
        </authorList>
    </citation>
    <scope>NUCLEOTIDE SEQUENCE [LARGE SCALE GENOMIC DNA]</scope>
    <source>
        <strain evidence="2 3">119BY6-57</strain>
    </source>
</reference>
<feature type="region of interest" description="Disordered" evidence="1">
    <location>
        <begin position="1"/>
        <end position="24"/>
    </location>
</feature>
<dbReference type="EMBL" id="JACHTF010000015">
    <property type="protein sequence ID" value="MBB1061503.1"/>
    <property type="molecule type" value="Genomic_DNA"/>
</dbReference>